<feature type="region of interest" description="Disordered" evidence="2">
    <location>
        <begin position="1"/>
        <end position="226"/>
    </location>
</feature>
<reference evidence="3 4" key="1">
    <citation type="journal article" date="2024" name="IMA Fungus">
        <title>IMA Genome - F19 : A genome assembly and annotation guide to empower mycologists, including annotated draft genome sequences of Ceratocystis pirilliformis, Diaporthe australafricana, Fusarium ophioides, Paecilomyces lecythidis, and Sporothrix stenoceras.</title>
        <authorList>
            <person name="Aylward J."/>
            <person name="Wilson A.M."/>
            <person name="Visagie C.M."/>
            <person name="Spraker J."/>
            <person name="Barnes I."/>
            <person name="Buitendag C."/>
            <person name="Ceriani C."/>
            <person name="Del Mar Angel L."/>
            <person name="du Plessis D."/>
            <person name="Fuchs T."/>
            <person name="Gasser K."/>
            <person name="Kramer D."/>
            <person name="Li W."/>
            <person name="Munsamy K."/>
            <person name="Piso A."/>
            <person name="Price J.L."/>
            <person name="Sonnekus B."/>
            <person name="Thomas C."/>
            <person name="van der Nest A."/>
            <person name="van Dijk A."/>
            <person name="van Heerden A."/>
            <person name="van Vuuren N."/>
            <person name="Yilmaz N."/>
            <person name="Duong T.A."/>
            <person name="van der Merwe N.A."/>
            <person name="Wingfield M.J."/>
            <person name="Wingfield B.D."/>
        </authorList>
    </citation>
    <scope>NUCLEOTIDE SEQUENCE [LARGE SCALE GENOMIC DNA]</scope>
    <source>
        <strain evidence="3 4">CMW 5346</strain>
    </source>
</reference>
<evidence type="ECO:0000313" key="4">
    <source>
        <dbReference type="Proteomes" id="UP001583186"/>
    </source>
</evidence>
<protein>
    <recommendedName>
        <fullName evidence="5">Mis12-mtw1 family protein</fullName>
    </recommendedName>
</protein>
<dbReference type="Pfam" id="PF08202">
    <property type="entry name" value="MIS13"/>
    <property type="match status" value="1"/>
</dbReference>
<comment type="caution">
    <text evidence="3">The sequence shown here is derived from an EMBL/GenBank/DDBJ whole genome shotgun (WGS) entry which is preliminary data.</text>
</comment>
<feature type="compositionally biased region" description="Basic residues" evidence="2">
    <location>
        <begin position="73"/>
        <end position="84"/>
    </location>
</feature>
<feature type="region of interest" description="Disordered" evidence="2">
    <location>
        <begin position="412"/>
        <end position="433"/>
    </location>
</feature>
<feature type="coiled-coil region" evidence="1">
    <location>
        <begin position="377"/>
        <end position="404"/>
    </location>
</feature>
<evidence type="ECO:0000313" key="3">
    <source>
        <dbReference type="EMBL" id="KAL1899880.1"/>
    </source>
</evidence>
<feature type="compositionally biased region" description="Low complexity" evidence="2">
    <location>
        <begin position="91"/>
        <end position="101"/>
    </location>
</feature>
<feature type="compositionally biased region" description="Low complexity" evidence="2">
    <location>
        <begin position="52"/>
        <end position="72"/>
    </location>
</feature>
<feature type="compositionally biased region" description="Acidic residues" evidence="2">
    <location>
        <begin position="191"/>
        <end position="211"/>
    </location>
</feature>
<dbReference type="PANTHER" id="PTHR14778:SF2">
    <property type="entry name" value="KINETOCHORE-ASSOCIATED PROTEIN DSN1 HOMOLOG"/>
    <property type="match status" value="1"/>
</dbReference>
<dbReference type="Proteomes" id="UP001583186">
    <property type="component" value="Unassembled WGS sequence"/>
</dbReference>
<gene>
    <name evidence="3" type="ORF">Sste5346_002746</name>
</gene>
<feature type="compositionally biased region" description="Polar residues" evidence="2">
    <location>
        <begin position="102"/>
        <end position="113"/>
    </location>
</feature>
<feature type="compositionally biased region" description="Basic residues" evidence="2">
    <location>
        <begin position="175"/>
        <end position="184"/>
    </location>
</feature>
<organism evidence="3 4">
    <name type="scientific">Sporothrix stenoceras</name>
    <dbReference type="NCBI Taxonomy" id="5173"/>
    <lineage>
        <taxon>Eukaryota</taxon>
        <taxon>Fungi</taxon>
        <taxon>Dikarya</taxon>
        <taxon>Ascomycota</taxon>
        <taxon>Pezizomycotina</taxon>
        <taxon>Sordariomycetes</taxon>
        <taxon>Sordariomycetidae</taxon>
        <taxon>Ophiostomatales</taxon>
        <taxon>Ophiostomataceae</taxon>
        <taxon>Sporothrix</taxon>
    </lineage>
</organism>
<keyword evidence="1" id="KW-0175">Coiled coil</keyword>
<evidence type="ECO:0000256" key="2">
    <source>
        <dbReference type="SAM" id="MobiDB-lite"/>
    </source>
</evidence>
<dbReference type="EMBL" id="JAWCUI010000011">
    <property type="protein sequence ID" value="KAL1899880.1"/>
    <property type="molecule type" value="Genomic_DNA"/>
</dbReference>
<sequence>MTTLVRTRLPLQDLSMSNQASRRSSKRIAAAAVYDEQDGDFTFTRGSKRAKTTAAPEPAAAPTPEKTTAAAAKKSRQSVGRKRGAIPASPPTTTRSSTASPQQIETKLAASTTRRPGRPPKAAKALRPPVEEDEEDEISARPAPVPAAKPKRRTRASSERADEGPAPPPPAPAPRGRKPRGSTAKRRDPEPVEEEDDDDVVAVVDDADTTNDNDISRTPLSENNAGAHHQTIALPFSDTPIINRNKELRRKNGQRRSSVGMRGRRASSLIDNGHSALPHREVDSAEFYKHIEAEGLPEPRRMRQLLMWCGERALSEKPPHGSANSSALLGARAIQDQLLKDFANRAEFSNWFGRDELPGEEAKNLKKPVILKPNPRNIEHEEKIAELEARIKRLKEEKKKWMSLAKPTLDIQPLFDSDTSPADLAKEPPLPDESLLDPEEAKMLQVVLSQPPGESTSTEATSDPAAFRAQIQERVGRLRTSVAFQVDHLASNVHVLDQRVSVAGREADLLLRLGAARLKAREDREKAAVGTREMPVMEVLRSLSRILPEDSGGGGSGS</sequence>
<proteinExistence type="predicted"/>
<name>A0ABR3ZIJ6_9PEZI</name>
<keyword evidence="4" id="KW-1185">Reference proteome</keyword>
<evidence type="ECO:0008006" key="5">
    <source>
        <dbReference type="Google" id="ProtNLM"/>
    </source>
</evidence>
<evidence type="ECO:0000256" key="1">
    <source>
        <dbReference type="SAM" id="Coils"/>
    </source>
</evidence>
<dbReference type="PANTHER" id="PTHR14778">
    <property type="entry name" value="KINETOCHORE-ASSOCIATED PROTEIN DSN1 HOMOLOG"/>
    <property type="match status" value="1"/>
</dbReference>
<accession>A0ABR3ZIJ6</accession>
<dbReference type="InterPro" id="IPR013218">
    <property type="entry name" value="Dsn1/Mis13"/>
</dbReference>